<keyword evidence="3" id="KW-1185">Reference proteome</keyword>
<reference evidence="2" key="1">
    <citation type="submission" date="2021-11" db="EMBL/GenBank/DDBJ databases">
        <authorList>
            <consortium name="Genoscope - CEA"/>
            <person name="William W."/>
        </authorList>
    </citation>
    <scope>NUCLEOTIDE SEQUENCE</scope>
</reference>
<sequence length="117" mass="13020">MRLVAVLYWCLVAAAAKKHVLFDHTINAGPIGIDLDNQLTVTGFGKRGAYHPLAVAGVKIGDVIVQVDGEAQPPGGLARPRTLPRRYREARARLNEDWPQRRRIRFRREVGEETAAP</sequence>
<evidence type="ECO:0000256" key="1">
    <source>
        <dbReference type="SAM" id="SignalP"/>
    </source>
</evidence>
<feature type="signal peptide" evidence="1">
    <location>
        <begin position="1"/>
        <end position="16"/>
    </location>
</feature>
<name>A0A8J2S8A4_9STRA</name>
<dbReference type="AlphaFoldDB" id="A0A8J2S8A4"/>
<protein>
    <recommendedName>
        <fullName evidence="4">PDZ domain-containing protein</fullName>
    </recommendedName>
</protein>
<proteinExistence type="predicted"/>
<evidence type="ECO:0008006" key="4">
    <source>
        <dbReference type="Google" id="ProtNLM"/>
    </source>
</evidence>
<dbReference type="Proteomes" id="UP000789595">
    <property type="component" value="Unassembled WGS sequence"/>
</dbReference>
<feature type="non-terminal residue" evidence="2">
    <location>
        <position position="117"/>
    </location>
</feature>
<comment type="caution">
    <text evidence="2">The sequence shown here is derived from an EMBL/GenBank/DDBJ whole genome shotgun (WGS) entry which is preliminary data.</text>
</comment>
<feature type="chain" id="PRO_5035205701" description="PDZ domain-containing protein" evidence="1">
    <location>
        <begin position="17"/>
        <end position="117"/>
    </location>
</feature>
<evidence type="ECO:0000313" key="3">
    <source>
        <dbReference type="Proteomes" id="UP000789595"/>
    </source>
</evidence>
<dbReference type="EMBL" id="CAKKNE010000002">
    <property type="protein sequence ID" value="CAH0367448.1"/>
    <property type="molecule type" value="Genomic_DNA"/>
</dbReference>
<evidence type="ECO:0000313" key="2">
    <source>
        <dbReference type="EMBL" id="CAH0367448.1"/>
    </source>
</evidence>
<accession>A0A8J2S8A4</accession>
<keyword evidence="1" id="KW-0732">Signal</keyword>
<organism evidence="2 3">
    <name type="scientific">Pelagomonas calceolata</name>
    <dbReference type="NCBI Taxonomy" id="35677"/>
    <lineage>
        <taxon>Eukaryota</taxon>
        <taxon>Sar</taxon>
        <taxon>Stramenopiles</taxon>
        <taxon>Ochrophyta</taxon>
        <taxon>Pelagophyceae</taxon>
        <taxon>Pelagomonadales</taxon>
        <taxon>Pelagomonadaceae</taxon>
        <taxon>Pelagomonas</taxon>
    </lineage>
</organism>
<gene>
    <name evidence="2" type="ORF">PECAL_2P04690</name>
</gene>